<name>A0ABQ8IKG2_9ROSI</name>
<evidence type="ECO:0000259" key="3">
    <source>
        <dbReference type="Pfam" id="PF21260"/>
    </source>
</evidence>
<feature type="domain" description="Glycosyl hydrolases family 38 C-terminal" evidence="2">
    <location>
        <begin position="433"/>
        <end position="539"/>
    </location>
</feature>
<dbReference type="InterPro" id="IPR048534">
    <property type="entry name" value="Man2a1-like_dom"/>
</dbReference>
<dbReference type="Pfam" id="PF21260">
    <property type="entry name" value="Laman-like_dom"/>
    <property type="match status" value="1"/>
</dbReference>
<dbReference type="PANTHER" id="PTHR11607">
    <property type="entry name" value="ALPHA-MANNOSIDASE"/>
    <property type="match status" value="1"/>
</dbReference>
<feature type="domain" description="Glycosyl hydrolase family 38 C-terminal" evidence="1">
    <location>
        <begin position="132"/>
        <end position="347"/>
    </location>
</feature>
<evidence type="ECO:0000259" key="1">
    <source>
        <dbReference type="Pfam" id="PF07748"/>
    </source>
</evidence>
<dbReference type="PANTHER" id="PTHR11607:SF67">
    <property type="entry name" value="ALPHA-MANNOSIDASE"/>
    <property type="match status" value="1"/>
</dbReference>
<dbReference type="Gene3D" id="2.70.98.30">
    <property type="entry name" value="Golgi alpha-mannosidase II, domain 4"/>
    <property type="match status" value="1"/>
</dbReference>
<dbReference type="InterPro" id="IPR011682">
    <property type="entry name" value="Glyco_hydro_38_C"/>
</dbReference>
<protein>
    <recommendedName>
        <fullName evidence="6">Alpha-mannosidase</fullName>
    </recommendedName>
</protein>
<dbReference type="Pfam" id="PF17677">
    <property type="entry name" value="Glyco_hydro38C2"/>
    <property type="match status" value="1"/>
</dbReference>
<dbReference type="Gene3D" id="2.60.40.1360">
    <property type="match status" value="1"/>
</dbReference>
<dbReference type="SUPFAM" id="SSF74650">
    <property type="entry name" value="Galactose mutarotase-like"/>
    <property type="match status" value="1"/>
</dbReference>
<dbReference type="InterPro" id="IPR011013">
    <property type="entry name" value="Gal_mutarotase_sf_dom"/>
</dbReference>
<dbReference type="Gene3D" id="2.60.40.1180">
    <property type="entry name" value="Golgi alpha-mannosidase II"/>
    <property type="match status" value="1"/>
</dbReference>
<sequence length="557" mass="62744">MILVVYNSLGWKRDDVIRIPAYAFSSILAWLNLLQVANGDVTVFDSEGKVIESQLLPLADVHVNLRNYYVKAYLGRTPAVTPKYWLAFTVVVPPLGFSSYTISSAKKTGSISTKSSVHTFQSTEKSTVEVGKGNLKLTFSSDQSKLTNYINSRSSVEESIEQSYSFYPGYNGTNDKAPQNAGAYIFRPNGTFFIKPETQDPLTVTRGPLIDEVHQKINQWIYQITRLYKGKEHVEVEFIVGPIPIDDGLGKEIVTQITTTLETNKTFYTDSNGRDFIKRIRDYRIDWDLEVNQPVAGNYYPINLGIYAQDNKKEFSVLVDRALGGSSIVDGQIELMLHRRLLLDDSRGVAEALNETDCVANECKGLTIQGKYYFRIDSLGEGAKWRRSFGQEIYSPLLLAFAEEVESFDGDNWMKSHVSTFSGIDPSYTLPDNVALLTLQELDDGKVLLRLAHLYEIGEDKDLSVMTSVELKKLFPGKKIGKVTEMSLSANQERTVMEKKRLVWKVEGSSKHESKVVRGGPVDPTKLIIELAPMEIRTFVIDFHLESQSSRRRVFDA</sequence>
<evidence type="ECO:0008006" key="6">
    <source>
        <dbReference type="Google" id="ProtNLM"/>
    </source>
</evidence>
<evidence type="ECO:0000313" key="4">
    <source>
        <dbReference type="EMBL" id="KAH7577125.1"/>
    </source>
</evidence>
<dbReference type="InterPro" id="IPR013780">
    <property type="entry name" value="Glyco_hydro_b"/>
</dbReference>
<dbReference type="EMBL" id="JAFEMO010000001">
    <property type="protein sequence ID" value="KAH7577125.1"/>
    <property type="molecule type" value="Genomic_DNA"/>
</dbReference>
<evidence type="ECO:0000313" key="5">
    <source>
        <dbReference type="Proteomes" id="UP000827721"/>
    </source>
</evidence>
<keyword evidence="5" id="KW-1185">Reference proteome</keyword>
<accession>A0ABQ8IKG2</accession>
<dbReference type="Proteomes" id="UP000827721">
    <property type="component" value="Unassembled WGS sequence"/>
</dbReference>
<reference evidence="4 5" key="1">
    <citation type="submission" date="2021-02" db="EMBL/GenBank/DDBJ databases">
        <title>Plant Genome Project.</title>
        <authorList>
            <person name="Zhang R.-G."/>
        </authorList>
    </citation>
    <scope>NUCLEOTIDE SEQUENCE [LARGE SCALE GENOMIC DNA]</scope>
    <source>
        <tissue evidence="4">Leaves</tissue>
    </source>
</reference>
<comment type="caution">
    <text evidence="4">The sequence shown here is derived from an EMBL/GenBank/DDBJ whole genome shotgun (WGS) entry which is preliminary data.</text>
</comment>
<dbReference type="Pfam" id="PF07748">
    <property type="entry name" value="Glyco_hydro_38C"/>
    <property type="match status" value="1"/>
</dbReference>
<organism evidence="4 5">
    <name type="scientific">Xanthoceras sorbifolium</name>
    <dbReference type="NCBI Taxonomy" id="99658"/>
    <lineage>
        <taxon>Eukaryota</taxon>
        <taxon>Viridiplantae</taxon>
        <taxon>Streptophyta</taxon>
        <taxon>Embryophyta</taxon>
        <taxon>Tracheophyta</taxon>
        <taxon>Spermatophyta</taxon>
        <taxon>Magnoliopsida</taxon>
        <taxon>eudicotyledons</taxon>
        <taxon>Gunneridae</taxon>
        <taxon>Pentapetalae</taxon>
        <taxon>rosids</taxon>
        <taxon>malvids</taxon>
        <taxon>Sapindales</taxon>
        <taxon>Sapindaceae</taxon>
        <taxon>Xanthoceroideae</taxon>
        <taxon>Xanthoceras</taxon>
    </lineage>
</organism>
<feature type="domain" description="Lysosomal alpha-mannosidase-like central" evidence="3">
    <location>
        <begin position="51"/>
        <end position="102"/>
    </location>
</feature>
<dbReference type="InterPro" id="IPR050843">
    <property type="entry name" value="Glycosyl_Hydrlase_38"/>
</dbReference>
<dbReference type="InterPro" id="IPR041147">
    <property type="entry name" value="GH38_C"/>
</dbReference>
<proteinExistence type="predicted"/>
<evidence type="ECO:0000259" key="2">
    <source>
        <dbReference type="Pfam" id="PF17677"/>
    </source>
</evidence>
<gene>
    <name evidence="4" type="ORF">JRO89_XS01G0209100</name>
</gene>